<feature type="transmembrane region" description="Helical" evidence="2">
    <location>
        <begin position="81"/>
        <end position="101"/>
    </location>
</feature>
<evidence type="ECO:0000256" key="2">
    <source>
        <dbReference type="SAM" id="Phobius"/>
    </source>
</evidence>
<dbReference type="EMBL" id="CAIE01000039">
    <property type="protein sequence ID" value="CCH21105.1"/>
    <property type="molecule type" value="Genomic_DNA"/>
</dbReference>
<reference evidence="4" key="1">
    <citation type="journal article" date="2012" name="J. Bacteriol.">
        <title>Genome Sequence of Micromonospora lupini Lupac 08, Isolated from Root Nodules of Lupinus angustifolius.</title>
        <authorList>
            <person name="Alonso-Vega P."/>
            <person name="Normand P."/>
            <person name="Bacigalupe R."/>
            <person name="Pujic P."/>
            <person name="Lajus A."/>
            <person name="Vallenet D."/>
            <person name="Carro L."/>
            <person name="Coll P."/>
            <person name="Trujillo M.E."/>
        </authorList>
    </citation>
    <scope>NUCLEOTIDE SEQUENCE [LARGE SCALE GENOMIC DNA]</scope>
    <source>
        <strain evidence="4">Lupac 08</strain>
    </source>
</reference>
<dbReference type="STRING" id="1150864.MILUP08_45999"/>
<keyword evidence="2" id="KW-0472">Membrane</keyword>
<evidence type="ECO:0000313" key="3">
    <source>
        <dbReference type="EMBL" id="CCH21105.1"/>
    </source>
</evidence>
<keyword evidence="2" id="KW-1133">Transmembrane helix</keyword>
<feature type="region of interest" description="Disordered" evidence="1">
    <location>
        <begin position="109"/>
        <end position="135"/>
    </location>
</feature>
<evidence type="ECO:0000313" key="4">
    <source>
        <dbReference type="Proteomes" id="UP000003448"/>
    </source>
</evidence>
<evidence type="ECO:0000256" key="1">
    <source>
        <dbReference type="SAM" id="MobiDB-lite"/>
    </source>
</evidence>
<dbReference type="AlphaFoldDB" id="I0LBA8"/>
<comment type="caution">
    <text evidence="3">The sequence shown here is derived from an EMBL/GenBank/DDBJ whole genome shotgun (WGS) entry which is preliminary data.</text>
</comment>
<feature type="transmembrane region" description="Helical" evidence="2">
    <location>
        <begin position="7"/>
        <end position="29"/>
    </location>
</feature>
<proteinExistence type="predicted"/>
<accession>I0LBA8</accession>
<name>I0LBA8_9ACTN</name>
<keyword evidence="2" id="KW-0812">Transmembrane</keyword>
<gene>
    <name evidence="3" type="ORF">MILUP08_45999</name>
</gene>
<dbReference type="Proteomes" id="UP000003448">
    <property type="component" value="Unassembled WGS sequence"/>
</dbReference>
<dbReference type="RefSeq" id="WP_007464671.1">
    <property type="nucleotide sequence ID" value="NZ_HF570108.1"/>
</dbReference>
<feature type="transmembrane region" description="Helical" evidence="2">
    <location>
        <begin position="49"/>
        <end position="69"/>
    </location>
</feature>
<dbReference type="eggNOG" id="ENOG5031SS0">
    <property type="taxonomic scope" value="Bacteria"/>
</dbReference>
<protein>
    <submittedName>
        <fullName evidence="3">Uncharacterized protein</fullName>
    </submittedName>
</protein>
<dbReference type="OrthoDB" id="3295949at2"/>
<organism evidence="3 4">
    <name type="scientific">Micromonospora lupini str. Lupac 08</name>
    <dbReference type="NCBI Taxonomy" id="1150864"/>
    <lineage>
        <taxon>Bacteria</taxon>
        <taxon>Bacillati</taxon>
        <taxon>Actinomycetota</taxon>
        <taxon>Actinomycetes</taxon>
        <taxon>Micromonosporales</taxon>
        <taxon>Micromonosporaceae</taxon>
        <taxon>Micromonospora</taxon>
    </lineage>
</organism>
<sequence length="135" mass="13808">MKRAGLGGLFFAWLYGVPFLLLVGLIRRVSRPYTPSADDAQAFGATTDAVLTAGLLLNGVLPVLGLLLAVLAGEALWRRHFAGALAGMVLLYVAVALVAGMTSTGLTGHVPADQESDPPVTHCVPISGGRGCPGG</sequence>
<keyword evidence="4" id="KW-1185">Reference proteome</keyword>